<accession>A0A3S1A8Q7</accession>
<reference evidence="2 3" key="1">
    <citation type="journal article" date="2019" name="Genome Biol. Evol.">
        <title>Day and night: Metabolic profiles and evolutionary relationships of six axenic non-marine cyanobacteria.</title>
        <authorList>
            <person name="Will S.E."/>
            <person name="Henke P."/>
            <person name="Boedeker C."/>
            <person name="Huang S."/>
            <person name="Brinkmann H."/>
            <person name="Rohde M."/>
            <person name="Jarek M."/>
            <person name="Friedl T."/>
            <person name="Seufert S."/>
            <person name="Schumacher M."/>
            <person name="Overmann J."/>
            <person name="Neumann-Schaal M."/>
            <person name="Petersen J."/>
        </authorList>
    </citation>
    <scope>NUCLEOTIDE SEQUENCE [LARGE SCALE GENOMIC DNA]</scope>
    <source>
        <strain evidence="2 3">SAG 1403-4b</strain>
    </source>
</reference>
<name>A0A3S1A8Q7_ANAVA</name>
<dbReference type="RefSeq" id="WP_127054742.1">
    <property type="nucleotide sequence ID" value="NZ_RSCM01000009.1"/>
</dbReference>
<evidence type="ECO:0000313" key="3">
    <source>
        <dbReference type="Proteomes" id="UP000276103"/>
    </source>
</evidence>
<sequence>MAEYRQRLSLPPAGSETDQSTIAKIEIDSQSFFGINSGSNPNPRQITFKVNPISKTHAEADAFQQVKNSGITGKKARLIVDRDLCDACGLRGGVNSMAYQLGIEQLEIITPTGTKIIEVTPPKTRRK</sequence>
<dbReference type="OrthoDB" id="485723at2"/>
<feature type="domain" description="MafB19-like deaminase" evidence="1">
    <location>
        <begin position="4"/>
        <end position="113"/>
    </location>
</feature>
<dbReference type="EMBL" id="RSCM01000009">
    <property type="protein sequence ID" value="RUS95645.1"/>
    <property type="molecule type" value="Genomic_DNA"/>
</dbReference>
<gene>
    <name evidence="2" type="ORF">DSM107003_28210</name>
</gene>
<dbReference type="GO" id="GO:0008251">
    <property type="term" value="F:tRNA-specific adenosine deaminase activity"/>
    <property type="evidence" value="ECO:0007669"/>
    <property type="project" value="InterPro"/>
</dbReference>
<protein>
    <recommendedName>
        <fullName evidence="1">MafB19-like deaminase domain-containing protein</fullName>
    </recommendedName>
</protein>
<evidence type="ECO:0000259" key="1">
    <source>
        <dbReference type="Pfam" id="PF14437"/>
    </source>
</evidence>
<comment type="caution">
    <text evidence="2">The sequence shown here is derived from an EMBL/GenBank/DDBJ whole genome shotgun (WGS) entry which is preliminary data.</text>
</comment>
<keyword evidence="3" id="KW-1185">Reference proteome</keyword>
<dbReference type="InterPro" id="IPR058535">
    <property type="entry name" value="MafB19-deam"/>
</dbReference>
<dbReference type="GO" id="GO:0002100">
    <property type="term" value="P:tRNA wobble adenosine to inosine editing"/>
    <property type="evidence" value="ECO:0007669"/>
    <property type="project" value="InterPro"/>
</dbReference>
<dbReference type="AlphaFoldDB" id="A0A3S1A8Q7"/>
<evidence type="ECO:0000313" key="2">
    <source>
        <dbReference type="EMBL" id="RUS95645.1"/>
    </source>
</evidence>
<organism evidence="2 3">
    <name type="scientific">Trichormus variabilis SAG 1403-4b</name>
    <dbReference type="NCBI Taxonomy" id="447716"/>
    <lineage>
        <taxon>Bacteria</taxon>
        <taxon>Bacillati</taxon>
        <taxon>Cyanobacteriota</taxon>
        <taxon>Cyanophyceae</taxon>
        <taxon>Nostocales</taxon>
        <taxon>Nostocaceae</taxon>
        <taxon>Trichormus</taxon>
    </lineage>
</organism>
<proteinExistence type="predicted"/>
<dbReference type="Pfam" id="PF14437">
    <property type="entry name" value="MafB19-deam"/>
    <property type="match status" value="1"/>
</dbReference>
<dbReference type="Proteomes" id="UP000276103">
    <property type="component" value="Unassembled WGS sequence"/>
</dbReference>